<comment type="subunit">
    <text evidence="8">Component of the Sec protein translocase complex. Heterotrimer consisting of SecY, SecE and SecG subunits. The heterotrimers can form oligomers, although 1 heterotrimer is thought to be able to translocate proteins. Interacts with the ribosome. Interacts with SecDF, and other proteins may be involved. Interacts with SecA.</text>
</comment>
<evidence type="ECO:0000256" key="5">
    <source>
        <dbReference type="ARBA" id="ARBA00022989"/>
    </source>
</evidence>
<reference evidence="9 10" key="1">
    <citation type="submission" date="2020-05" db="EMBL/GenBank/DDBJ databases">
        <title>Description of Pedobacter foliorum sp. nov.</title>
        <authorList>
            <person name="Qi S."/>
            <person name="Carlier A."/>
            <person name="Cnockaert M."/>
            <person name="Vandamme P."/>
        </authorList>
    </citation>
    <scope>NUCLEOTIDE SEQUENCE [LARGE SCALE GENOMIC DNA]</scope>
    <source>
        <strain evidence="9 10">LMG 31300</strain>
    </source>
</reference>
<evidence type="ECO:0000256" key="3">
    <source>
        <dbReference type="ARBA" id="ARBA00022692"/>
    </source>
</evidence>
<protein>
    <recommendedName>
        <fullName evidence="8">Protein translocase subunit SecE</fullName>
    </recommendedName>
</protein>
<dbReference type="InterPro" id="IPR005807">
    <property type="entry name" value="SecE_bac"/>
</dbReference>
<evidence type="ECO:0000256" key="4">
    <source>
        <dbReference type="ARBA" id="ARBA00022927"/>
    </source>
</evidence>
<dbReference type="EMBL" id="JABMKV010000002">
    <property type="protein sequence ID" value="NQX32352.1"/>
    <property type="molecule type" value="Genomic_DNA"/>
</dbReference>
<dbReference type="Pfam" id="PF00584">
    <property type="entry name" value="SecE"/>
    <property type="match status" value="1"/>
</dbReference>
<gene>
    <name evidence="8 9" type="primary">secE</name>
    <name evidence="9" type="ORF">HQN85_11490</name>
</gene>
<evidence type="ECO:0000256" key="7">
    <source>
        <dbReference type="ARBA" id="ARBA00023136"/>
    </source>
</evidence>
<dbReference type="InterPro" id="IPR001901">
    <property type="entry name" value="Translocase_SecE/Sec61-g"/>
</dbReference>
<evidence type="ECO:0000256" key="2">
    <source>
        <dbReference type="ARBA" id="ARBA00022448"/>
    </source>
</evidence>
<keyword evidence="4 8" id="KW-0653">Protein transport</keyword>
<evidence type="ECO:0000256" key="8">
    <source>
        <dbReference type="HAMAP-Rule" id="MF_00422"/>
    </source>
</evidence>
<dbReference type="RefSeq" id="WP_173272253.1">
    <property type="nucleotide sequence ID" value="NZ_JABMKV010000002.1"/>
</dbReference>
<dbReference type="NCBIfam" id="TIGR00964">
    <property type="entry name" value="secE_bact"/>
    <property type="match status" value="1"/>
</dbReference>
<dbReference type="Gene3D" id="1.20.5.1030">
    <property type="entry name" value="Preprotein translocase secy subunit"/>
    <property type="match status" value="1"/>
</dbReference>
<comment type="caution">
    <text evidence="9">The sequence shown here is derived from an EMBL/GenBank/DDBJ whole genome shotgun (WGS) entry which is preliminary data.</text>
</comment>
<feature type="transmembrane region" description="Helical" evidence="8">
    <location>
        <begin position="30"/>
        <end position="48"/>
    </location>
</feature>
<sequence length="63" mass="7090">MASVVQFIKESYEEMTQKVTWPTWGELQNSAVLVLVASLIIAIVIYAMDNGANYILSTFYKSL</sequence>
<evidence type="ECO:0000313" key="9">
    <source>
        <dbReference type="EMBL" id="NQX32352.1"/>
    </source>
</evidence>
<comment type="similarity">
    <text evidence="8">Belongs to the SecE/SEC61-gamma family.</text>
</comment>
<comment type="subcellular location">
    <subcellularLocation>
        <location evidence="8">Cell membrane</location>
        <topology evidence="8">Single-pass membrane protein</topology>
    </subcellularLocation>
    <subcellularLocation>
        <location evidence="1">Membrane</location>
    </subcellularLocation>
</comment>
<keyword evidence="3 8" id="KW-0812">Transmembrane</keyword>
<evidence type="ECO:0000256" key="6">
    <source>
        <dbReference type="ARBA" id="ARBA00023010"/>
    </source>
</evidence>
<keyword evidence="2 8" id="KW-0813">Transport</keyword>
<proteinExistence type="inferred from homology"/>
<dbReference type="HAMAP" id="MF_00422">
    <property type="entry name" value="SecE"/>
    <property type="match status" value="1"/>
</dbReference>
<accession>A0ABX2DE87</accession>
<name>A0ABX2DE87_9SPHI</name>
<comment type="function">
    <text evidence="8">Essential subunit of the Sec protein translocation channel SecYEG. Clamps together the 2 halves of SecY. May contact the channel plug during translocation.</text>
</comment>
<evidence type="ECO:0000313" key="10">
    <source>
        <dbReference type="Proteomes" id="UP000762110"/>
    </source>
</evidence>
<dbReference type="InterPro" id="IPR038379">
    <property type="entry name" value="SecE_sf"/>
</dbReference>
<organism evidence="9 10">
    <name type="scientific">Pedobacter boryungensis</name>
    <dbReference type="NCBI Taxonomy" id="869962"/>
    <lineage>
        <taxon>Bacteria</taxon>
        <taxon>Pseudomonadati</taxon>
        <taxon>Bacteroidota</taxon>
        <taxon>Sphingobacteriia</taxon>
        <taxon>Sphingobacteriales</taxon>
        <taxon>Sphingobacteriaceae</taxon>
        <taxon>Pedobacter</taxon>
    </lineage>
</organism>
<evidence type="ECO:0000256" key="1">
    <source>
        <dbReference type="ARBA" id="ARBA00004370"/>
    </source>
</evidence>
<keyword evidence="6 8" id="KW-0811">Translocation</keyword>
<keyword evidence="5 8" id="KW-1133">Transmembrane helix</keyword>
<keyword evidence="10" id="KW-1185">Reference proteome</keyword>
<keyword evidence="8" id="KW-1003">Cell membrane</keyword>
<keyword evidence="7 8" id="KW-0472">Membrane</keyword>
<dbReference type="Proteomes" id="UP000762110">
    <property type="component" value="Unassembled WGS sequence"/>
</dbReference>